<keyword evidence="6 9" id="KW-0812">Transmembrane</keyword>
<comment type="function">
    <text evidence="9">Converts cobyric acid to cobinamide by the addition of aminopropanol on the F carboxylic group.</text>
</comment>
<dbReference type="eggNOG" id="COG1270">
    <property type="taxonomic scope" value="Bacteria"/>
</dbReference>
<dbReference type="GO" id="GO:0005886">
    <property type="term" value="C:plasma membrane"/>
    <property type="evidence" value="ECO:0007669"/>
    <property type="project" value="UniProtKB-SubCell"/>
</dbReference>
<accession>A0A024HDG3</accession>
<dbReference type="Pfam" id="PF03186">
    <property type="entry name" value="CobD_Cbib"/>
    <property type="match status" value="1"/>
</dbReference>
<comment type="caution">
    <text evidence="9">Lacks conserved residue(s) required for the propagation of feature annotation.</text>
</comment>
<comment type="pathway">
    <text evidence="2 9">Cofactor biosynthesis; adenosylcobalamin biosynthesis.</text>
</comment>
<dbReference type="HOGENOM" id="CLU_054212_1_0_6"/>
<keyword evidence="11" id="KW-1185">Reference proteome</keyword>
<organism evidence="10 11">
    <name type="scientific">Pseudomonas knackmussii (strain DSM 6978 / CCUG 54928 / LMG 23759 / B13)</name>
    <dbReference type="NCBI Taxonomy" id="1301098"/>
    <lineage>
        <taxon>Bacteria</taxon>
        <taxon>Pseudomonadati</taxon>
        <taxon>Pseudomonadota</taxon>
        <taxon>Gammaproteobacteria</taxon>
        <taxon>Pseudomonadales</taxon>
        <taxon>Pseudomonadaceae</taxon>
        <taxon>Pseudomonas</taxon>
    </lineage>
</organism>
<gene>
    <name evidence="9 10" type="primary">cobD</name>
    <name evidence="10" type="ORF">PKB_1570</name>
</gene>
<comment type="similarity">
    <text evidence="3 9">Belongs to the CobD/CbiB family.</text>
</comment>
<dbReference type="OrthoDB" id="9811967at2"/>
<dbReference type="PANTHER" id="PTHR34308:SF1">
    <property type="entry name" value="COBALAMIN BIOSYNTHESIS PROTEIN CBIB"/>
    <property type="match status" value="1"/>
</dbReference>
<dbReference type="STRING" id="1301098.PKB_1570"/>
<feature type="transmembrane region" description="Helical" evidence="9">
    <location>
        <begin position="290"/>
        <end position="310"/>
    </location>
</feature>
<dbReference type="GO" id="GO:0009236">
    <property type="term" value="P:cobalamin biosynthetic process"/>
    <property type="evidence" value="ECO:0007669"/>
    <property type="project" value="UniProtKB-UniRule"/>
</dbReference>
<evidence type="ECO:0000256" key="9">
    <source>
        <dbReference type="HAMAP-Rule" id="MF_00024"/>
    </source>
</evidence>
<dbReference type="AlphaFoldDB" id="A0A024HDG3"/>
<sequence>MSLALLSVLGVSLDSLLGEPKRWHPLVAFGRFANRLERRFNGPRDGLAADAPGLGWRSHGVTAWALAVLPLTLIVWMLTFIPHLGWLVEAVALYAAIGLRSLGEHAEPVARALRQGDLPEARLRVGYMVSRETAELDASAVAKAATESVLENGSDAVFAALFWFAVAGAPGVVLYRLSNTLDAMWGYRNPRFERFGWAAAKIDDVLNFIPARLVALTYALLGNTRLALRSWREQAPQWDSPNAGPVMAAGAGALGVQLGGNAVYHGELHERPQLGAGSAPGAGDIWRALALVRQGVLLWLLAILGAGVLLHA</sequence>
<dbReference type="HAMAP" id="MF_00024">
    <property type="entry name" value="CobD_CbiB"/>
    <property type="match status" value="1"/>
</dbReference>
<dbReference type="RefSeq" id="WP_043250513.1">
    <property type="nucleotide sequence ID" value="NZ_HG322950.1"/>
</dbReference>
<dbReference type="GO" id="GO:0015420">
    <property type="term" value="F:ABC-type vitamin B12 transporter activity"/>
    <property type="evidence" value="ECO:0007669"/>
    <property type="project" value="UniProtKB-UniRule"/>
</dbReference>
<reference evidence="10 11" key="1">
    <citation type="submission" date="2013-03" db="EMBL/GenBank/DDBJ databases">
        <authorList>
            <person name="Linke B."/>
        </authorList>
    </citation>
    <scope>NUCLEOTIDE SEQUENCE [LARGE SCALE GENOMIC DNA]</scope>
    <source>
        <strain evidence="10 11">B13</strain>
    </source>
</reference>
<comment type="subcellular location">
    <subcellularLocation>
        <location evidence="1 9">Cell membrane</location>
        <topology evidence="1 9">Multi-pass membrane protein</topology>
    </subcellularLocation>
</comment>
<evidence type="ECO:0000256" key="7">
    <source>
        <dbReference type="ARBA" id="ARBA00022989"/>
    </source>
</evidence>
<evidence type="ECO:0000256" key="2">
    <source>
        <dbReference type="ARBA" id="ARBA00004953"/>
    </source>
</evidence>
<reference evidence="10 11" key="2">
    <citation type="submission" date="2014-05" db="EMBL/GenBank/DDBJ databases">
        <title>Genome sequence of the 3-chlorobenzoate degrading bacterium Pseudomonas knackmussii B13 shows multiple evidence for horizontal gene transfer.</title>
        <authorList>
            <person name="Miyazaki R."/>
            <person name="Bertelli C."/>
            <person name="Falquet L."/>
            <person name="Robinson-Rechavi M."/>
            <person name="Gharib W."/>
            <person name="Roy S."/>
            <person name="Van der Meer J.R."/>
        </authorList>
    </citation>
    <scope>NUCLEOTIDE SEQUENCE [LARGE SCALE GENOMIC DNA]</scope>
    <source>
        <strain evidence="10 11">B13</strain>
    </source>
</reference>
<dbReference type="Proteomes" id="UP000025241">
    <property type="component" value="Chromosome I"/>
</dbReference>
<evidence type="ECO:0000256" key="5">
    <source>
        <dbReference type="ARBA" id="ARBA00022573"/>
    </source>
</evidence>
<evidence type="ECO:0000313" key="11">
    <source>
        <dbReference type="Proteomes" id="UP000025241"/>
    </source>
</evidence>
<evidence type="ECO:0000256" key="8">
    <source>
        <dbReference type="ARBA" id="ARBA00023136"/>
    </source>
</evidence>
<feature type="transmembrane region" description="Helical" evidence="9">
    <location>
        <begin position="156"/>
        <end position="175"/>
    </location>
</feature>
<evidence type="ECO:0000256" key="6">
    <source>
        <dbReference type="ARBA" id="ARBA00022692"/>
    </source>
</evidence>
<proteinExistence type="inferred from homology"/>
<dbReference type="PANTHER" id="PTHR34308">
    <property type="entry name" value="COBALAMIN BIOSYNTHESIS PROTEIN CBIB"/>
    <property type="match status" value="1"/>
</dbReference>
<dbReference type="NCBIfam" id="TIGR00380">
    <property type="entry name" value="cobal_cbiB"/>
    <property type="match status" value="1"/>
</dbReference>
<evidence type="ECO:0000256" key="1">
    <source>
        <dbReference type="ARBA" id="ARBA00004651"/>
    </source>
</evidence>
<keyword evidence="7 9" id="KW-1133">Transmembrane helix</keyword>
<feature type="transmembrane region" description="Helical" evidence="9">
    <location>
        <begin position="61"/>
        <end position="79"/>
    </location>
</feature>
<dbReference type="PATRIC" id="fig|1301098.3.peg.1563"/>
<keyword evidence="4 9" id="KW-1003">Cell membrane</keyword>
<keyword evidence="5 9" id="KW-0169">Cobalamin biosynthesis</keyword>
<evidence type="ECO:0000256" key="4">
    <source>
        <dbReference type="ARBA" id="ARBA00022475"/>
    </source>
</evidence>
<keyword evidence="8 9" id="KW-0472">Membrane</keyword>
<dbReference type="UniPathway" id="UPA00148"/>
<name>A0A024HDG3_PSEKB</name>
<evidence type="ECO:0000313" key="10">
    <source>
        <dbReference type="EMBL" id="CDF82931.1"/>
    </source>
</evidence>
<dbReference type="KEGG" id="pkc:PKB_1570"/>
<dbReference type="EMBL" id="HG322950">
    <property type="protein sequence ID" value="CDF82931.1"/>
    <property type="molecule type" value="Genomic_DNA"/>
</dbReference>
<protein>
    <recommendedName>
        <fullName evidence="9">Cobalamin biosynthesis protein CobD</fullName>
    </recommendedName>
</protein>
<evidence type="ECO:0000256" key="3">
    <source>
        <dbReference type="ARBA" id="ARBA00006263"/>
    </source>
</evidence>
<dbReference type="GO" id="GO:0048472">
    <property type="term" value="F:threonine-phosphate decarboxylase activity"/>
    <property type="evidence" value="ECO:0007669"/>
    <property type="project" value="InterPro"/>
</dbReference>
<dbReference type="InterPro" id="IPR004485">
    <property type="entry name" value="Cobalamin_biosynth_CobD/CbiB"/>
</dbReference>